<sequence>TLPHEIHHEYWIGHSLSHQNLARSHSLHYDNDSSAWVMEMDHVPFPLLDLLDHDTWQGREWGFEEVSCLFRQVLDAVAYMHSRGLAHRDLKIENIMVARNGVVKVIDFGSAAASRDLLQTSDICKNWVGTPITMAPETHGESFYDLEAADVWSLGIIFVRLWLGVYPW</sequence>
<name>A0ACB6QVG0_9PLEO</name>
<accession>A0ACB6QVG0</accession>
<organism evidence="1 2">
    <name type="scientific">Lindgomyces ingoldianus</name>
    <dbReference type="NCBI Taxonomy" id="673940"/>
    <lineage>
        <taxon>Eukaryota</taxon>
        <taxon>Fungi</taxon>
        <taxon>Dikarya</taxon>
        <taxon>Ascomycota</taxon>
        <taxon>Pezizomycotina</taxon>
        <taxon>Dothideomycetes</taxon>
        <taxon>Pleosporomycetidae</taxon>
        <taxon>Pleosporales</taxon>
        <taxon>Lindgomycetaceae</taxon>
        <taxon>Lindgomyces</taxon>
    </lineage>
</organism>
<comment type="caution">
    <text evidence="1">The sequence shown here is derived from an EMBL/GenBank/DDBJ whole genome shotgun (WGS) entry which is preliminary data.</text>
</comment>
<feature type="non-terminal residue" evidence="1">
    <location>
        <position position="168"/>
    </location>
</feature>
<proteinExistence type="predicted"/>
<dbReference type="Proteomes" id="UP000799755">
    <property type="component" value="Unassembled WGS sequence"/>
</dbReference>
<protein>
    <submittedName>
        <fullName evidence="1">Kinase-like protein</fullName>
    </submittedName>
</protein>
<keyword evidence="2" id="KW-1185">Reference proteome</keyword>
<evidence type="ECO:0000313" key="2">
    <source>
        <dbReference type="Proteomes" id="UP000799755"/>
    </source>
</evidence>
<evidence type="ECO:0000313" key="1">
    <source>
        <dbReference type="EMBL" id="KAF2470865.1"/>
    </source>
</evidence>
<reference evidence="1" key="1">
    <citation type="journal article" date="2020" name="Stud. Mycol.">
        <title>101 Dothideomycetes genomes: a test case for predicting lifestyles and emergence of pathogens.</title>
        <authorList>
            <person name="Haridas S."/>
            <person name="Albert R."/>
            <person name="Binder M."/>
            <person name="Bloem J."/>
            <person name="Labutti K."/>
            <person name="Salamov A."/>
            <person name="Andreopoulos B."/>
            <person name="Baker S."/>
            <person name="Barry K."/>
            <person name="Bills G."/>
            <person name="Bluhm B."/>
            <person name="Cannon C."/>
            <person name="Castanera R."/>
            <person name="Culley D."/>
            <person name="Daum C."/>
            <person name="Ezra D."/>
            <person name="Gonzalez J."/>
            <person name="Henrissat B."/>
            <person name="Kuo A."/>
            <person name="Liang C."/>
            <person name="Lipzen A."/>
            <person name="Lutzoni F."/>
            <person name="Magnuson J."/>
            <person name="Mondo S."/>
            <person name="Nolan M."/>
            <person name="Ohm R."/>
            <person name="Pangilinan J."/>
            <person name="Park H.-J."/>
            <person name="Ramirez L."/>
            <person name="Alfaro M."/>
            <person name="Sun H."/>
            <person name="Tritt A."/>
            <person name="Yoshinaga Y."/>
            <person name="Zwiers L.-H."/>
            <person name="Turgeon B."/>
            <person name="Goodwin S."/>
            <person name="Spatafora J."/>
            <person name="Crous P."/>
            <person name="Grigoriev I."/>
        </authorList>
    </citation>
    <scope>NUCLEOTIDE SEQUENCE</scope>
    <source>
        <strain evidence="1">ATCC 200398</strain>
    </source>
</reference>
<gene>
    <name evidence="1" type="ORF">BDR25DRAFT_158423</name>
</gene>
<feature type="non-terminal residue" evidence="1">
    <location>
        <position position="1"/>
    </location>
</feature>
<dbReference type="EMBL" id="MU003506">
    <property type="protein sequence ID" value="KAF2470865.1"/>
    <property type="molecule type" value="Genomic_DNA"/>
</dbReference>